<keyword evidence="4 10" id="KW-0813">Transport</keyword>
<evidence type="ECO:0000256" key="12">
    <source>
        <dbReference type="SAM" id="MobiDB-lite"/>
    </source>
</evidence>
<evidence type="ECO:0000313" key="13">
    <source>
        <dbReference type="EMBL" id="MCD2196944.1"/>
    </source>
</evidence>
<comment type="subunit">
    <text evidence="10">F-type ATPases have 2 components, CF(1) - the catalytic core - and CF(0) - the membrane proton channel. CF(1) has five subunits: alpha(3), beta(3), gamma(1), delta(1), epsilon(1). CF(0) has three main subunits: a, b and c.</text>
</comment>
<protein>
    <recommendedName>
        <fullName evidence="10">ATP synthase gamma chain</fullName>
    </recommendedName>
    <alternativeName>
        <fullName evidence="10">ATP synthase F1 sector gamma subunit</fullName>
    </alternativeName>
    <alternativeName>
        <fullName evidence="10">F-ATPase gamma subunit</fullName>
    </alternativeName>
</protein>
<evidence type="ECO:0000256" key="3">
    <source>
        <dbReference type="ARBA" id="ARBA00007681"/>
    </source>
</evidence>
<evidence type="ECO:0000256" key="10">
    <source>
        <dbReference type="HAMAP-Rule" id="MF_00815"/>
    </source>
</evidence>
<dbReference type="NCBIfam" id="TIGR01146">
    <property type="entry name" value="ATPsyn_F1gamma"/>
    <property type="match status" value="1"/>
</dbReference>
<gene>
    <name evidence="10" type="primary">atpG</name>
    <name evidence="13" type="ORF">LQ327_26595</name>
</gene>
<evidence type="ECO:0000256" key="5">
    <source>
        <dbReference type="ARBA" id="ARBA00022781"/>
    </source>
</evidence>
<evidence type="ECO:0000256" key="6">
    <source>
        <dbReference type="ARBA" id="ARBA00023065"/>
    </source>
</evidence>
<evidence type="ECO:0000256" key="8">
    <source>
        <dbReference type="ARBA" id="ARBA00023196"/>
    </source>
</evidence>
<dbReference type="Proteomes" id="UP001199469">
    <property type="component" value="Unassembled WGS sequence"/>
</dbReference>
<keyword evidence="11" id="KW-0175">Coiled coil</keyword>
<feature type="compositionally biased region" description="Acidic residues" evidence="12">
    <location>
        <begin position="223"/>
        <end position="233"/>
    </location>
</feature>
<dbReference type="Gene3D" id="1.10.287.80">
    <property type="entry name" value="ATP synthase, gamma subunit, helix hairpin domain"/>
    <property type="match status" value="1"/>
</dbReference>
<dbReference type="Pfam" id="PF00231">
    <property type="entry name" value="ATP-synt"/>
    <property type="match status" value="1"/>
</dbReference>
<dbReference type="CDD" id="cd12151">
    <property type="entry name" value="F1-ATPase_gamma"/>
    <property type="match status" value="1"/>
</dbReference>
<proteinExistence type="inferred from homology"/>
<dbReference type="InterPro" id="IPR035968">
    <property type="entry name" value="ATP_synth_F1_ATPase_gsu"/>
</dbReference>
<comment type="similarity">
    <text evidence="3 10">Belongs to the ATPase gamma chain family.</text>
</comment>
<evidence type="ECO:0000256" key="2">
    <source>
        <dbReference type="ARBA" id="ARBA00004170"/>
    </source>
</evidence>
<keyword evidence="7 10" id="KW-0472">Membrane</keyword>
<accession>A0ABS8PIZ9</accession>
<dbReference type="HAMAP" id="MF_00815">
    <property type="entry name" value="ATP_synth_gamma_bact"/>
    <property type="match status" value="1"/>
</dbReference>
<dbReference type="NCBIfam" id="NF004145">
    <property type="entry name" value="PRK05621.1-2"/>
    <property type="match status" value="1"/>
</dbReference>
<keyword evidence="6 10" id="KW-0406">Ion transport</keyword>
<dbReference type="InterPro" id="IPR023632">
    <property type="entry name" value="ATP_synth_F1_gsu_CS"/>
</dbReference>
<name>A0ABS8PIZ9_9PSEU</name>
<comment type="caution">
    <text evidence="13">The sequence shown here is derived from an EMBL/GenBank/DDBJ whole genome shotgun (WGS) entry which is preliminary data.</text>
</comment>
<dbReference type="EMBL" id="JAJNDB010000007">
    <property type="protein sequence ID" value="MCD2196944.1"/>
    <property type="molecule type" value="Genomic_DNA"/>
</dbReference>
<keyword evidence="8 10" id="KW-0139">CF(1)</keyword>
<dbReference type="PANTHER" id="PTHR11693">
    <property type="entry name" value="ATP SYNTHASE GAMMA CHAIN"/>
    <property type="match status" value="1"/>
</dbReference>
<evidence type="ECO:0000256" key="1">
    <source>
        <dbReference type="ARBA" id="ARBA00003456"/>
    </source>
</evidence>
<dbReference type="PRINTS" id="PR00126">
    <property type="entry name" value="ATPASEGAMMA"/>
</dbReference>
<organism evidence="13 14">
    <name type="scientific">Actinomycetospora endophytica</name>
    <dbReference type="NCBI Taxonomy" id="2291215"/>
    <lineage>
        <taxon>Bacteria</taxon>
        <taxon>Bacillati</taxon>
        <taxon>Actinomycetota</taxon>
        <taxon>Actinomycetes</taxon>
        <taxon>Pseudonocardiales</taxon>
        <taxon>Pseudonocardiaceae</taxon>
        <taxon>Actinomycetospora</taxon>
    </lineage>
</organism>
<evidence type="ECO:0000256" key="11">
    <source>
        <dbReference type="SAM" id="Coils"/>
    </source>
</evidence>
<dbReference type="InterPro" id="IPR000131">
    <property type="entry name" value="ATP_synth_F1_gsu"/>
</dbReference>
<dbReference type="SUPFAM" id="SSF52943">
    <property type="entry name" value="ATP synthase (F1-ATPase), gamma subunit"/>
    <property type="match status" value="1"/>
</dbReference>
<keyword evidence="10" id="KW-1003">Cell membrane</keyword>
<dbReference type="RefSeq" id="WP_230738838.1">
    <property type="nucleotide sequence ID" value="NZ_JAJNDB010000007.1"/>
</dbReference>
<evidence type="ECO:0000313" key="14">
    <source>
        <dbReference type="Proteomes" id="UP001199469"/>
    </source>
</evidence>
<comment type="subcellular location">
    <subcellularLocation>
        <location evidence="10">Cell membrane</location>
        <topology evidence="10">Peripheral membrane protein</topology>
    </subcellularLocation>
    <subcellularLocation>
        <location evidence="2">Membrane</location>
        <topology evidence="2">Peripheral membrane protein</topology>
    </subcellularLocation>
</comment>
<sequence>MPASLRVLRRRIRSSRNIAQITKAQETVATSRISKAQARVENSRPYVAEFTNVLTQASKAAATDHPLLVPREEIRRVGVLVVTSDRGLCGGYNANTLRLANKRLAEITAAGHEPMLFVVGRKGRDFFRFRGRDIAQSWTGFSELPQYENAVSVADSLAAAFLAGGDQTIEAPAEDEDPAVVAPEEVQGLTGVDELHVVYTAFATMLSQTPEARQVAPLSLEELGDPSDAEDSGDASSSQDAPSSQDAEYDFEPEADQLFDVLLPKYLRTRVFAAFLDAAASESAARRRAMKAATDNANDLIDDLTREANQARQAQITQEISEIVGGADALATAGE</sequence>
<keyword evidence="14" id="KW-1185">Reference proteome</keyword>
<evidence type="ECO:0000256" key="7">
    <source>
        <dbReference type="ARBA" id="ARBA00023136"/>
    </source>
</evidence>
<keyword evidence="5 10" id="KW-0375">Hydrogen ion transport</keyword>
<dbReference type="Gene3D" id="3.40.1380.10">
    <property type="match status" value="1"/>
</dbReference>
<feature type="coiled-coil region" evidence="11">
    <location>
        <begin position="287"/>
        <end position="314"/>
    </location>
</feature>
<keyword evidence="9 10" id="KW-0066">ATP synthesis</keyword>
<comment type="function">
    <text evidence="1 10">Produces ATP from ADP in the presence of a proton gradient across the membrane. The gamma chain is believed to be important in regulating ATPase activity and the flow of protons through the CF(0) complex.</text>
</comment>
<feature type="compositionally biased region" description="Low complexity" evidence="12">
    <location>
        <begin position="234"/>
        <end position="246"/>
    </location>
</feature>
<feature type="region of interest" description="Disordered" evidence="12">
    <location>
        <begin position="223"/>
        <end position="248"/>
    </location>
</feature>
<dbReference type="PANTHER" id="PTHR11693:SF22">
    <property type="entry name" value="ATP SYNTHASE SUBUNIT GAMMA, MITOCHONDRIAL"/>
    <property type="match status" value="1"/>
</dbReference>
<evidence type="ECO:0000256" key="9">
    <source>
        <dbReference type="ARBA" id="ARBA00023310"/>
    </source>
</evidence>
<reference evidence="13 14" key="1">
    <citation type="submission" date="2021-11" db="EMBL/GenBank/DDBJ databases">
        <title>Draft genome sequence of Actinomycetospora sp. SF1 isolated from the rhizosphere soil.</title>
        <authorList>
            <person name="Duangmal K."/>
            <person name="Chantavorakit T."/>
        </authorList>
    </citation>
    <scope>NUCLEOTIDE SEQUENCE [LARGE SCALE GENOMIC DNA]</scope>
    <source>
        <strain evidence="13 14">TBRC 5722</strain>
    </source>
</reference>
<dbReference type="PROSITE" id="PS00153">
    <property type="entry name" value="ATPASE_GAMMA"/>
    <property type="match status" value="1"/>
</dbReference>
<evidence type="ECO:0000256" key="4">
    <source>
        <dbReference type="ARBA" id="ARBA00022448"/>
    </source>
</evidence>